<evidence type="ECO:0000313" key="2">
    <source>
        <dbReference type="Proteomes" id="UP000233248"/>
    </source>
</evidence>
<proteinExistence type="predicted"/>
<dbReference type="KEGG" id="ahs:AHALO_1020"/>
<evidence type="ECO:0008006" key="3">
    <source>
        <dbReference type="Google" id="ProtNLM"/>
    </source>
</evidence>
<dbReference type="OrthoDB" id="270233at2"/>
<dbReference type="Gene3D" id="3.30.70.2200">
    <property type="match status" value="1"/>
</dbReference>
<dbReference type="PANTHER" id="PTHR40705:SF2">
    <property type="entry name" value="DUF1743 DOMAIN-CONTAINING PROTEIN"/>
    <property type="match status" value="1"/>
</dbReference>
<gene>
    <name evidence="1" type="ORF">CP960_04035</name>
</gene>
<dbReference type="AlphaFoldDB" id="A0A2N1J4G6"/>
<reference evidence="1 2" key="1">
    <citation type="submission" date="2017-09" db="EMBL/GenBank/DDBJ databases">
        <title>Genomics of the genus Arcobacter.</title>
        <authorList>
            <person name="Perez-Cataluna A."/>
            <person name="Figueras M.J."/>
            <person name="Salas-Masso N."/>
        </authorList>
    </citation>
    <scope>NUCLEOTIDE SEQUENCE [LARGE SCALE GENOMIC DNA]</scope>
    <source>
        <strain evidence="1 2">DSM 18005</strain>
    </source>
</reference>
<organism evidence="1 2">
    <name type="scientific">Malaciobacter halophilus</name>
    <dbReference type="NCBI Taxonomy" id="197482"/>
    <lineage>
        <taxon>Bacteria</taxon>
        <taxon>Pseudomonadati</taxon>
        <taxon>Campylobacterota</taxon>
        <taxon>Epsilonproteobacteria</taxon>
        <taxon>Campylobacterales</taxon>
        <taxon>Arcobacteraceae</taxon>
        <taxon>Malaciobacter</taxon>
    </lineage>
</organism>
<dbReference type="RefSeq" id="WP_101183986.1">
    <property type="nucleotide sequence ID" value="NZ_CP031218.1"/>
</dbReference>
<keyword evidence="2" id="KW-1185">Reference proteome</keyword>
<protein>
    <recommendedName>
        <fullName evidence="3">Thiamine biosynthesis protein ThiG</fullName>
    </recommendedName>
</protein>
<evidence type="ECO:0000313" key="1">
    <source>
        <dbReference type="EMBL" id="PKI81451.1"/>
    </source>
</evidence>
<comment type="caution">
    <text evidence="1">The sequence shown here is derived from an EMBL/GenBank/DDBJ whole genome shotgun (WGS) entry which is preliminary data.</text>
</comment>
<dbReference type="Proteomes" id="UP000233248">
    <property type="component" value="Unassembled WGS sequence"/>
</dbReference>
<dbReference type="EMBL" id="NXIF01000015">
    <property type="protein sequence ID" value="PKI81451.1"/>
    <property type="molecule type" value="Genomic_DNA"/>
</dbReference>
<dbReference type="PANTHER" id="PTHR40705">
    <property type="entry name" value="TRNA(ILE2) 2-AGMATINYLCYTIDINE SYNTHETASE TIAS"/>
    <property type="match status" value="1"/>
</dbReference>
<name>A0A2N1J4G6_9BACT</name>
<accession>A0A2N1J4G6</accession>
<sequence length="244" mass="27894">MNSFKTYICIDDTDEIGYEKSTGEIAEEIKQYIEDEFDIACSLVTRHQLFLHEDIPYTSHNSSMCFTCNLTQNQKEQIKQYIISYLNKYSAPTSQPGLCIGFEKDIANKEELINFGLDAKQKVLTKQYAYEMAQKQGLDLSEHKNKGQGVVGALAGVALRVSGFDGRVKGKFETNKEFMSVEELLQFDFIDEVRFKNEKLASNDIIVKTTQALKTVFLEHKSVLLIQKCEEGYEVVKKEDLKSY</sequence>